<dbReference type="PROSITE" id="PS00455">
    <property type="entry name" value="AMP_BINDING"/>
    <property type="match status" value="1"/>
</dbReference>
<keyword evidence="9" id="KW-1185">Reference proteome</keyword>
<dbReference type="Pfam" id="PF13193">
    <property type="entry name" value="AMP-binding_C"/>
    <property type="match status" value="1"/>
</dbReference>
<feature type="domain" description="AMP-dependent synthetase/ligase" evidence="6">
    <location>
        <begin position="15"/>
        <end position="372"/>
    </location>
</feature>
<evidence type="ECO:0000256" key="5">
    <source>
        <dbReference type="ARBA" id="ARBA00067668"/>
    </source>
</evidence>
<evidence type="ECO:0000256" key="3">
    <source>
        <dbReference type="ARBA" id="ARBA00051915"/>
    </source>
</evidence>
<dbReference type="InterPro" id="IPR000873">
    <property type="entry name" value="AMP-dep_synth/lig_dom"/>
</dbReference>
<proteinExistence type="inferred from homology"/>
<organism evidence="8 9">
    <name type="scientific">Mesorhizobium australicum</name>
    <dbReference type="NCBI Taxonomy" id="536018"/>
    <lineage>
        <taxon>Bacteria</taxon>
        <taxon>Pseudomonadati</taxon>
        <taxon>Pseudomonadota</taxon>
        <taxon>Alphaproteobacteria</taxon>
        <taxon>Hyphomicrobiales</taxon>
        <taxon>Phyllobacteriaceae</taxon>
        <taxon>Mesorhizobium</taxon>
    </lineage>
</organism>
<dbReference type="EMBL" id="FXBL01000004">
    <property type="protein sequence ID" value="SMH27635.1"/>
    <property type="molecule type" value="Genomic_DNA"/>
</dbReference>
<dbReference type="SUPFAM" id="SSF56801">
    <property type="entry name" value="Acetyl-CoA synthetase-like"/>
    <property type="match status" value="1"/>
</dbReference>
<dbReference type="FunFam" id="3.30.300.30:FF:000008">
    <property type="entry name" value="2,3-dihydroxybenzoate-AMP ligase"/>
    <property type="match status" value="1"/>
</dbReference>
<reference evidence="8 9" key="1">
    <citation type="submission" date="2017-04" db="EMBL/GenBank/DDBJ databases">
        <authorList>
            <person name="Afonso C.L."/>
            <person name="Miller P.J."/>
            <person name="Scott M.A."/>
            <person name="Spackman E."/>
            <person name="Goraichik I."/>
            <person name="Dimitrov K.M."/>
            <person name="Suarez D.L."/>
            <person name="Swayne D.E."/>
        </authorList>
    </citation>
    <scope>NUCLEOTIDE SEQUENCE [LARGE SCALE GENOMIC DNA]</scope>
    <source>
        <strain evidence="8 9">B5P</strain>
    </source>
</reference>
<dbReference type="Proteomes" id="UP000193083">
    <property type="component" value="Unassembled WGS sequence"/>
</dbReference>
<dbReference type="EC" id="6.2.1.44" evidence="4"/>
<accession>A0A1X7MSF5</accession>
<keyword evidence="2 8" id="KW-0436">Ligase</keyword>
<evidence type="ECO:0000256" key="1">
    <source>
        <dbReference type="ARBA" id="ARBA00006432"/>
    </source>
</evidence>
<dbReference type="GO" id="GO:0016878">
    <property type="term" value="F:acid-thiol ligase activity"/>
    <property type="evidence" value="ECO:0007669"/>
    <property type="project" value="UniProtKB-ARBA"/>
</dbReference>
<evidence type="ECO:0000256" key="4">
    <source>
        <dbReference type="ARBA" id="ARBA00066616"/>
    </source>
</evidence>
<dbReference type="InterPro" id="IPR025110">
    <property type="entry name" value="AMP-bd_C"/>
</dbReference>
<dbReference type="Gene3D" id="3.30.300.30">
    <property type="match status" value="1"/>
</dbReference>
<feature type="domain" description="AMP-binding enzyme C-terminal" evidence="7">
    <location>
        <begin position="422"/>
        <end position="497"/>
    </location>
</feature>
<evidence type="ECO:0000313" key="9">
    <source>
        <dbReference type="Proteomes" id="UP000193083"/>
    </source>
</evidence>
<evidence type="ECO:0000256" key="2">
    <source>
        <dbReference type="ARBA" id="ARBA00022598"/>
    </source>
</evidence>
<dbReference type="InterPro" id="IPR020845">
    <property type="entry name" value="AMP-binding_CS"/>
</dbReference>
<dbReference type="Gene3D" id="3.40.50.12780">
    <property type="entry name" value="N-terminal domain of ligase-like"/>
    <property type="match status" value="1"/>
</dbReference>
<comment type="similarity">
    <text evidence="1">Belongs to the ATP-dependent AMP-binding enzyme family.</text>
</comment>
<dbReference type="RefSeq" id="WP_085462782.1">
    <property type="nucleotide sequence ID" value="NZ_FXBL01000004.1"/>
</dbReference>
<evidence type="ECO:0000259" key="6">
    <source>
        <dbReference type="Pfam" id="PF00501"/>
    </source>
</evidence>
<sequence length="513" mass="54338">MIRTDLIAPVAELLKRQALRFPHKAAYADADSAITYSELEGAVTKLATQLRSLGIVPGASAAIWLPNSVDWVVACLAIVRAGGIAVPISYEATTAEASYRLDDSGALVLITTSARREMLDAASPDTIILTDTADELGALSFRTLCTTPVDGAVLEADDIDGVSYIIYTSGTTGRAKGVLLTTRSMLWVTAACWAPILGLEESDKVLSPLPLFHSYALNISVLGILATGASEYIMEKFSTQGAIDLLGSGGFTIMPGVPTMFHYLLQAAQASGTRPFASVKRCASAGAIMPASLNQEFEAYFGVELLDGYGITETSTMVTMNWPGKSRVPGSCGLPVPGVAVRLVDPFTGLDVETGQEGELICRGPNLMRGYHNKPQETNDALRNGWYHTGDLARSDVNGFLTITGRLKEIIIRGGQNIAPAEVEEAILPLEGVKDAAVVGVSHASLGEVPVAFVVVKEGFVVDGDKVVAHCRSTLSSYKVPAAVHLVAEIPRTGSGKIMRFKLRELVDKPTGA</sequence>
<evidence type="ECO:0000313" key="8">
    <source>
        <dbReference type="EMBL" id="SMH27635.1"/>
    </source>
</evidence>
<name>A0A1X7MSF5_9HYPH</name>
<dbReference type="InterPro" id="IPR042099">
    <property type="entry name" value="ANL_N_sf"/>
</dbReference>
<dbReference type="PANTHER" id="PTHR43767">
    <property type="entry name" value="LONG-CHAIN-FATTY-ACID--COA LIGASE"/>
    <property type="match status" value="1"/>
</dbReference>
<protein>
    <recommendedName>
        <fullName evidence="5">3-methylmercaptopropionyl-CoA ligase</fullName>
        <ecNumber evidence="4">6.2.1.44</ecNumber>
    </recommendedName>
</protein>
<gene>
    <name evidence="8" type="ORF">SAMN02982922_0589</name>
</gene>
<dbReference type="InterPro" id="IPR050237">
    <property type="entry name" value="ATP-dep_AMP-bd_enzyme"/>
</dbReference>
<dbReference type="InterPro" id="IPR045851">
    <property type="entry name" value="AMP-bd_C_sf"/>
</dbReference>
<dbReference type="PANTHER" id="PTHR43767:SF1">
    <property type="entry name" value="NONRIBOSOMAL PEPTIDE SYNTHASE PES1 (EUROFUNG)-RELATED"/>
    <property type="match status" value="1"/>
</dbReference>
<comment type="catalytic activity">
    <reaction evidence="3">
        <text>3-(methylsulfanyl)propanoate + ATP + CoA = 3-(methylsulfanyl)propanoyl-CoA + AMP + diphosphate</text>
        <dbReference type="Rhea" id="RHEA:43052"/>
        <dbReference type="ChEBI" id="CHEBI:30616"/>
        <dbReference type="ChEBI" id="CHEBI:33019"/>
        <dbReference type="ChEBI" id="CHEBI:49016"/>
        <dbReference type="ChEBI" id="CHEBI:57287"/>
        <dbReference type="ChEBI" id="CHEBI:82815"/>
        <dbReference type="ChEBI" id="CHEBI:456215"/>
        <dbReference type="EC" id="6.2.1.44"/>
    </reaction>
    <physiologicalReaction direction="left-to-right" evidence="3">
        <dbReference type="Rhea" id="RHEA:43053"/>
    </physiologicalReaction>
</comment>
<evidence type="ECO:0000259" key="7">
    <source>
        <dbReference type="Pfam" id="PF13193"/>
    </source>
</evidence>
<dbReference type="AlphaFoldDB" id="A0A1X7MSF5"/>
<dbReference type="Pfam" id="PF00501">
    <property type="entry name" value="AMP-binding"/>
    <property type="match status" value="1"/>
</dbReference>
<dbReference type="OrthoDB" id="9803968at2"/>